<evidence type="ECO:0000313" key="8">
    <source>
        <dbReference type="Proteomes" id="UP001204798"/>
    </source>
</evidence>
<reference evidence="7 8" key="1">
    <citation type="submission" date="2022-08" db="EMBL/GenBank/DDBJ databases">
        <title>Bacterial and archaeal communities from various locations to study Microbial Dark Matter (Phase II).</title>
        <authorList>
            <person name="Stepanauskas R."/>
        </authorList>
    </citation>
    <scope>NUCLEOTIDE SEQUENCE [LARGE SCALE GENOMIC DNA]</scope>
    <source>
        <strain evidence="7 8">PD1</strain>
    </source>
</reference>
<keyword evidence="8" id="KW-1185">Reference proteome</keyword>
<keyword evidence="7" id="KW-0966">Cell projection</keyword>
<dbReference type="PIRSF" id="PIRSF002889">
    <property type="entry name" value="Rod_FlgB"/>
    <property type="match status" value="1"/>
</dbReference>
<name>A0ABT2ENU2_9BACT</name>
<gene>
    <name evidence="7" type="ORF">M2350_001772</name>
</gene>
<comment type="caution">
    <text evidence="7">The sequence shown here is derived from an EMBL/GenBank/DDBJ whole genome shotgun (WGS) entry which is preliminary data.</text>
</comment>
<protein>
    <recommendedName>
        <fullName evidence="3 6">Flagellar basal body rod protein FlgB</fullName>
    </recommendedName>
</protein>
<comment type="subcellular location">
    <subcellularLocation>
        <location evidence="1 6">Bacterial flagellum basal body</location>
    </subcellularLocation>
</comment>
<evidence type="ECO:0000256" key="4">
    <source>
        <dbReference type="ARBA" id="ARBA00023143"/>
    </source>
</evidence>
<dbReference type="RefSeq" id="WP_259095711.1">
    <property type="nucleotide sequence ID" value="NZ_CP130454.1"/>
</dbReference>
<dbReference type="InterPro" id="IPR006300">
    <property type="entry name" value="FlgB"/>
</dbReference>
<keyword evidence="7" id="KW-0282">Flagellum</keyword>
<organism evidence="7 8">
    <name type="scientific">Candidatus Fervidibacter sacchari</name>
    <dbReference type="NCBI Taxonomy" id="1448929"/>
    <lineage>
        <taxon>Bacteria</taxon>
        <taxon>Candidatus Fervidibacterota</taxon>
        <taxon>Candidatus Fervidibacter</taxon>
    </lineage>
</organism>
<keyword evidence="4 6" id="KW-0975">Bacterial flagellum</keyword>
<proteinExistence type="inferred from homology"/>
<dbReference type="Proteomes" id="UP001204798">
    <property type="component" value="Unassembled WGS sequence"/>
</dbReference>
<evidence type="ECO:0000256" key="6">
    <source>
        <dbReference type="PIRNR" id="PIRNR002889"/>
    </source>
</evidence>
<keyword evidence="7" id="KW-0969">Cilium</keyword>
<evidence type="ECO:0000256" key="5">
    <source>
        <dbReference type="ARBA" id="ARBA00024934"/>
    </source>
</evidence>
<evidence type="ECO:0000256" key="2">
    <source>
        <dbReference type="ARBA" id="ARBA00009677"/>
    </source>
</evidence>
<comment type="subunit">
    <text evidence="6">The basal body constitutes a major portion of the flagellar organelle and consists of a number of rings mounted on a central rod.</text>
</comment>
<evidence type="ECO:0000256" key="1">
    <source>
        <dbReference type="ARBA" id="ARBA00004117"/>
    </source>
</evidence>
<sequence>MALFGLEKALTVLNRRAQVLAQNLANSNTPTYIRRDVPFHSVMKAALDKNSEPAIVVQLDFSTPTRADGNNTSPERELSELSKVALLYRTTLQLAAKEIAQLRSAIFEGRR</sequence>
<comment type="similarity">
    <text evidence="2 6">Belongs to the flagella basal body rod proteins family.</text>
</comment>
<accession>A0ABT2ENU2</accession>
<evidence type="ECO:0000313" key="7">
    <source>
        <dbReference type="EMBL" id="MCS3919359.1"/>
    </source>
</evidence>
<dbReference type="EMBL" id="JANUCP010000003">
    <property type="protein sequence ID" value="MCS3919359.1"/>
    <property type="molecule type" value="Genomic_DNA"/>
</dbReference>
<evidence type="ECO:0000256" key="3">
    <source>
        <dbReference type="ARBA" id="ARBA00014376"/>
    </source>
</evidence>
<comment type="function">
    <text evidence="5 6">Structural component of flagellum, the bacterial motility apparatus. Part of the rod structure of flagellar basal body.</text>
</comment>